<dbReference type="AlphaFoldDB" id="A0A073JW29"/>
<evidence type="ECO:0000313" key="2">
    <source>
        <dbReference type="Proteomes" id="UP000027822"/>
    </source>
</evidence>
<protein>
    <submittedName>
        <fullName evidence="1">Uncharacterized protein</fullName>
    </submittedName>
</protein>
<dbReference type="EMBL" id="JOTN01000008">
    <property type="protein sequence ID" value="KEK19239.1"/>
    <property type="molecule type" value="Genomic_DNA"/>
</dbReference>
<proteinExistence type="predicted"/>
<accession>A0A073JW29</accession>
<gene>
    <name evidence="1" type="ORF">BAMA_22920</name>
</gene>
<sequence>MQHIFLTFAQMTYVFSPLFEKFLNLYNTRKIKKYKQKHFLMKKFTRFTFTEFNGEGITNEYKVKLHSVGVLQPINAG</sequence>
<dbReference type="Proteomes" id="UP000027822">
    <property type="component" value="Unassembled WGS sequence"/>
</dbReference>
<evidence type="ECO:0000313" key="1">
    <source>
        <dbReference type="EMBL" id="KEK19239.1"/>
    </source>
</evidence>
<comment type="caution">
    <text evidence="1">The sequence shown here is derived from an EMBL/GenBank/DDBJ whole genome shotgun (WGS) entry which is preliminary data.</text>
</comment>
<organism evidence="1 2">
    <name type="scientific">Bacillus manliponensis</name>
    <dbReference type="NCBI Taxonomy" id="574376"/>
    <lineage>
        <taxon>Bacteria</taxon>
        <taxon>Bacillati</taxon>
        <taxon>Bacillota</taxon>
        <taxon>Bacilli</taxon>
        <taxon>Bacillales</taxon>
        <taxon>Bacillaceae</taxon>
        <taxon>Bacillus</taxon>
        <taxon>Bacillus cereus group</taxon>
    </lineage>
</organism>
<keyword evidence="2" id="KW-1185">Reference proteome</keyword>
<name>A0A073JW29_9BACI</name>
<reference evidence="1 2" key="1">
    <citation type="submission" date="2014-06" db="EMBL/GenBank/DDBJ databases">
        <title>Draft genome sequence of Bacillus manliponensis JCM 15802 (MCCC 1A00708).</title>
        <authorList>
            <person name="Lai Q."/>
            <person name="Liu Y."/>
            <person name="Shao Z."/>
        </authorList>
    </citation>
    <scope>NUCLEOTIDE SEQUENCE [LARGE SCALE GENOMIC DNA]</scope>
    <source>
        <strain evidence="1 2">JCM 15802</strain>
    </source>
</reference>